<evidence type="ECO:0008006" key="3">
    <source>
        <dbReference type="Google" id="ProtNLM"/>
    </source>
</evidence>
<protein>
    <recommendedName>
        <fullName evidence="3">Ribosomal protein 63, mitochondrial</fullName>
    </recommendedName>
</protein>
<gene>
    <name evidence="1" type="ORF">HHI36_021323</name>
</gene>
<dbReference type="PANTHER" id="PTHR14520:SF4">
    <property type="entry name" value="LARGE RIBOSOMAL SUBUNIT PROTEIN ML63"/>
    <property type="match status" value="1"/>
</dbReference>
<accession>A0ABD2MX80</accession>
<sequence>MRLFQILFRRRNMPNGHIHRGKQKLYKEPTMKELQNLKNQFAIEEENMFYLRHSYLTPEQSFGHSKAMGKQEERMKRLIGVKKEFKENVTIESRLGHLRHREAWD</sequence>
<evidence type="ECO:0000313" key="1">
    <source>
        <dbReference type="EMBL" id="KAL3270800.1"/>
    </source>
</evidence>
<evidence type="ECO:0000313" key="2">
    <source>
        <dbReference type="Proteomes" id="UP001516400"/>
    </source>
</evidence>
<dbReference type="PANTHER" id="PTHR14520">
    <property type="entry name" value="MITOCHONDRIAL RIBOSOMAL PROTEIN 63"/>
    <property type="match status" value="1"/>
</dbReference>
<proteinExistence type="predicted"/>
<reference evidence="1 2" key="1">
    <citation type="journal article" date="2021" name="BMC Biol.">
        <title>Horizontally acquired antibacterial genes associated with adaptive radiation of ladybird beetles.</title>
        <authorList>
            <person name="Li H.S."/>
            <person name="Tang X.F."/>
            <person name="Huang Y.H."/>
            <person name="Xu Z.Y."/>
            <person name="Chen M.L."/>
            <person name="Du X.Y."/>
            <person name="Qiu B.Y."/>
            <person name="Chen P.T."/>
            <person name="Zhang W."/>
            <person name="Slipinski A."/>
            <person name="Escalona H.E."/>
            <person name="Waterhouse R.M."/>
            <person name="Zwick A."/>
            <person name="Pang H."/>
        </authorList>
    </citation>
    <scope>NUCLEOTIDE SEQUENCE [LARGE SCALE GENOMIC DNA]</scope>
    <source>
        <strain evidence="1">SYSU2018</strain>
    </source>
</reference>
<dbReference type="AlphaFoldDB" id="A0ABD2MX80"/>
<dbReference type="InterPro" id="IPR016576">
    <property type="entry name" value="Ribosomal_mL63"/>
</dbReference>
<comment type="caution">
    <text evidence="1">The sequence shown here is derived from an EMBL/GenBank/DDBJ whole genome shotgun (WGS) entry which is preliminary data.</text>
</comment>
<name>A0ABD2MX80_9CUCU</name>
<keyword evidence="2" id="KW-1185">Reference proteome</keyword>
<dbReference type="EMBL" id="JABFTP020000042">
    <property type="protein sequence ID" value="KAL3270800.1"/>
    <property type="molecule type" value="Genomic_DNA"/>
</dbReference>
<organism evidence="1 2">
    <name type="scientific">Cryptolaemus montrouzieri</name>
    <dbReference type="NCBI Taxonomy" id="559131"/>
    <lineage>
        <taxon>Eukaryota</taxon>
        <taxon>Metazoa</taxon>
        <taxon>Ecdysozoa</taxon>
        <taxon>Arthropoda</taxon>
        <taxon>Hexapoda</taxon>
        <taxon>Insecta</taxon>
        <taxon>Pterygota</taxon>
        <taxon>Neoptera</taxon>
        <taxon>Endopterygota</taxon>
        <taxon>Coleoptera</taxon>
        <taxon>Polyphaga</taxon>
        <taxon>Cucujiformia</taxon>
        <taxon>Coccinelloidea</taxon>
        <taxon>Coccinellidae</taxon>
        <taxon>Scymninae</taxon>
        <taxon>Scymnini</taxon>
        <taxon>Cryptolaemus</taxon>
    </lineage>
</organism>
<dbReference type="Pfam" id="PF14978">
    <property type="entry name" value="MRP-63"/>
    <property type="match status" value="1"/>
</dbReference>
<dbReference type="Proteomes" id="UP001516400">
    <property type="component" value="Unassembled WGS sequence"/>
</dbReference>